<feature type="signal peptide" evidence="1">
    <location>
        <begin position="1"/>
        <end position="22"/>
    </location>
</feature>
<reference evidence="2" key="1">
    <citation type="submission" date="2015-11" db="EMBL/GenBank/DDBJ databases">
        <title>De novo transcriptome assembly of four potential Pierce s Disease insect vectors from Arizona vineyards.</title>
        <authorList>
            <person name="Tassone E.E."/>
        </authorList>
    </citation>
    <scope>NUCLEOTIDE SEQUENCE</scope>
</reference>
<dbReference type="PANTHER" id="PTHR47018:SF3">
    <property type="entry name" value="MYCBP-ASSOCIATED PROTEIN"/>
    <property type="match status" value="1"/>
</dbReference>
<feature type="non-terminal residue" evidence="2">
    <location>
        <position position="303"/>
    </location>
</feature>
<dbReference type="AlphaFoldDB" id="A0A1B6G1A6"/>
<name>A0A1B6G1A6_9HEMI</name>
<evidence type="ECO:0000313" key="2">
    <source>
        <dbReference type="EMBL" id="JAS56214.1"/>
    </source>
</evidence>
<dbReference type="PANTHER" id="PTHR47018">
    <property type="entry name" value="CXC DOMAIN-CONTAINING PROTEIN-RELATED"/>
    <property type="match status" value="1"/>
</dbReference>
<evidence type="ECO:0000256" key="1">
    <source>
        <dbReference type="SAM" id="SignalP"/>
    </source>
</evidence>
<organism evidence="2">
    <name type="scientific">Cuerna arida</name>
    <dbReference type="NCBI Taxonomy" id="1464854"/>
    <lineage>
        <taxon>Eukaryota</taxon>
        <taxon>Metazoa</taxon>
        <taxon>Ecdysozoa</taxon>
        <taxon>Arthropoda</taxon>
        <taxon>Hexapoda</taxon>
        <taxon>Insecta</taxon>
        <taxon>Pterygota</taxon>
        <taxon>Neoptera</taxon>
        <taxon>Paraneoptera</taxon>
        <taxon>Hemiptera</taxon>
        <taxon>Auchenorrhyncha</taxon>
        <taxon>Membracoidea</taxon>
        <taxon>Cicadellidae</taxon>
        <taxon>Cicadellinae</taxon>
        <taxon>Proconiini</taxon>
        <taxon>Cuerna</taxon>
    </lineage>
</organism>
<keyword evidence="1" id="KW-0732">Signal</keyword>
<feature type="chain" id="PRO_5008583341" evidence="1">
    <location>
        <begin position="23"/>
        <end position="303"/>
    </location>
</feature>
<protein>
    <submittedName>
        <fullName evidence="2">Uncharacterized protein</fullName>
    </submittedName>
</protein>
<proteinExistence type="predicted"/>
<gene>
    <name evidence="2" type="ORF">g.19810</name>
</gene>
<accession>A0A1B6G1A6</accession>
<dbReference type="EMBL" id="GECZ01013555">
    <property type="protein sequence ID" value="JAS56214.1"/>
    <property type="molecule type" value="Transcribed_RNA"/>
</dbReference>
<sequence>MVMLTTGVLALTAAALITVVKEQFPDIQQCLNKIATVYENLASKGIQAEEVCRNPQLMEVIKQFDGCLKEVESTSRTAKLWIHLLKLIDLVLQFIYAERIGDWNMHITSTIAMLPYFHATGHLPYAKSAHIYAQEMTKIENKLSPREFDLFVNKGLFTIKRTTKYWSGTWTDMCIEQCLMRPMKSVGELTHGRGITESTLTKWVLGTPFFLKINEAVDIFLGTSLTYNEQHTELRDSRKVRDQNDIETFTSWHRQHNPFNKRSGELISLSSGFISDESVNCDQAHEIGCSVMENIAGQTFGEL</sequence>